<organism evidence="1 2">
    <name type="scientific">Panagrolaimus sp. PS1159</name>
    <dbReference type="NCBI Taxonomy" id="55785"/>
    <lineage>
        <taxon>Eukaryota</taxon>
        <taxon>Metazoa</taxon>
        <taxon>Ecdysozoa</taxon>
        <taxon>Nematoda</taxon>
        <taxon>Chromadorea</taxon>
        <taxon>Rhabditida</taxon>
        <taxon>Tylenchina</taxon>
        <taxon>Panagrolaimomorpha</taxon>
        <taxon>Panagrolaimoidea</taxon>
        <taxon>Panagrolaimidae</taxon>
        <taxon>Panagrolaimus</taxon>
    </lineage>
</organism>
<reference evidence="2" key="1">
    <citation type="submission" date="2022-11" db="UniProtKB">
        <authorList>
            <consortium name="WormBaseParasite"/>
        </authorList>
    </citation>
    <scope>IDENTIFICATION</scope>
</reference>
<accession>A0AC35GYC6</accession>
<evidence type="ECO:0000313" key="2">
    <source>
        <dbReference type="WBParaSite" id="PS1159_v2.g9988.t1"/>
    </source>
</evidence>
<proteinExistence type="predicted"/>
<sequence length="342" mass="39960">MSRQQNDRIKNPEMSQFKSFQQLLNPNEASKIGQKVEKFSNFFQKHPRLSVEEIEEKRRLKGEETVPSTAKNLIDMDLARNFFSLDQTPSSESAALETSRKIIDNPIPIQTDPNLEFSFSHPPFITYRKRNYSGKYFTSCIEHLSTRYTNAMELCHRLDKKVFVILWSFFPDILICIKCKNGFERKEHKKLFWDFREASICCSRCIVSENLRCGFGTTLVSFLSPNFHQYIERNLERDGRTYDKFIPTFGFRHIADTFSALNGLRKFTSDIYSRKHNELRNELHNAHVAKLTENGTKEDIEKIQSMILRENACNKVVDICFDFAIKTLPTYIPKICCECGSH</sequence>
<dbReference type="WBParaSite" id="PS1159_v2.g9988.t1">
    <property type="protein sequence ID" value="PS1159_v2.g9988.t1"/>
    <property type="gene ID" value="PS1159_v2.g9988"/>
</dbReference>
<name>A0AC35GYC6_9BILA</name>
<protein>
    <submittedName>
        <fullName evidence="2">Uncharacterized protein</fullName>
    </submittedName>
</protein>
<dbReference type="Proteomes" id="UP000887580">
    <property type="component" value="Unplaced"/>
</dbReference>
<evidence type="ECO:0000313" key="1">
    <source>
        <dbReference type="Proteomes" id="UP000887580"/>
    </source>
</evidence>